<dbReference type="GO" id="GO:0005829">
    <property type="term" value="C:cytosol"/>
    <property type="evidence" value="ECO:0007669"/>
    <property type="project" value="TreeGrafter"/>
</dbReference>
<evidence type="ECO:0000313" key="3">
    <source>
        <dbReference type="EMBL" id="KAF6018480.1"/>
    </source>
</evidence>
<dbReference type="Proteomes" id="UP000593567">
    <property type="component" value="Unassembled WGS sequence"/>
</dbReference>
<sequence>MQSLSGELGVMLSPEIHSVELKAAHRKNKSSGDITSICNAFASRFADAAANYTRCFIENSRPLQLCMNCVKEYLIVNRAYSDLEQMTDHPMSQGREKTDNCKDWILNADMVMAIQQTKSFFKHLWSTSHCDRCVYVDCFASMSWTGNITWTPAKFVIHFRELANTTITCFANYTAILKYELLPGVRTEENNKVTANQSVACQVCNTSYLNLNADYKDLDTKYGSDLCMDIVDAMNYTRIIWANTFNCTRNTPQDGITITITVLFLLLPAVFYIGSHIHYQRLEKKIVKQNRMMRSRHASILTPENTDPFPVSPSSAPPTVQSNSDVTS</sequence>
<dbReference type="InterPro" id="IPR019172">
    <property type="entry name" value="Osteopetrosis-assoc_TM_1"/>
</dbReference>
<proteinExistence type="predicted"/>
<keyword evidence="2" id="KW-0812">Transmembrane</keyword>
<evidence type="ECO:0000256" key="2">
    <source>
        <dbReference type="SAM" id="Phobius"/>
    </source>
</evidence>
<feature type="region of interest" description="Disordered" evidence="1">
    <location>
        <begin position="302"/>
        <end position="328"/>
    </location>
</feature>
<organism evidence="3 4">
    <name type="scientific">Bugula neritina</name>
    <name type="common">Brown bryozoan</name>
    <name type="synonym">Sertularia neritina</name>
    <dbReference type="NCBI Taxonomy" id="10212"/>
    <lineage>
        <taxon>Eukaryota</taxon>
        <taxon>Metazoa</taxon>
        <taxon>Spiralia</taxon>
        <taxon>Lophotrochozoa</taxon>
        <taxon>Bryozoa</taxon>
        <taxon>Gymnolaemata</taxon>
        <taxon>Cheilostomatida</taxon>
        <taxon>Flustrina</taxon>
        <taxon>Buguloidea</taxon>
        <taxon>Bugulidae</taxon>
        <taxon>Bugula</taxon>
    </lineage>
</organism>
<dbReference type="AlphaFoldDB" id="A0A7J7IX95"/>
<feature type="transmembrane region" description="Helical" evidence="2">
    <location>
        <begin position="255"/>
        <end position="275"/>
    </location>
</feature>
<name>A0A7J7IX95_BUGNE</name>
<evidence type="ECO:0000313" key="4">
    <source>
        <dbReference type="Proteomes" id="UP000593567"/>
    </source>
</evidence>
<dbReference type="PANTHER" id="PTHR15644">
    <property type="entry name" value="OSTEOPETROSIS ASSOCIATED TRANSMEMBRANE PROTEIN 1"/>
    <property type="match status" value="1"/>
</dbReference>
<protein>
    <submittedName>
        <fullName evidence="3">OSTM1</fullName>
    </submittedName>
</protein>
<reference evidence="3" key="1">
    <citation type="submission" date="2020-06" db="EMBL/GenBank/DDBJ databases">
        <title>Draft genome of Bugula neritina, a colonial animal packing powerful symbionts and potential medicines.</title>
        <authorList>
            <person name="Rayko M."/>
        </authorList>
    </citation>
    <scope>NUCLEOTIDE SEQUENCE [LARGE SCALE GENOMIC DNA]</scope>
    <source>
        <strain evidence="3">Kwan_BN1</strain>
    </source>
</reference>
<feature type="compositionally biased region" description="Polar residues" evidence="1">
    <location>
        <begin position="312"/>
        <end position="328"/>
    </location>
</feature>
<dbReference type="EMBL" id="VXIV02003306">
    <property type="protein sequence ID" value="KAF6018480.1"/>
    <property type="molecule type" value="Genomic_DNA"/>
</dbReference>
<gene>
    <name evidence="3" type="ORF">EB796_023215</name>
</gene>
<dbReference type="Pfam" id="PF09777">
    <property type="entry name" value="OSTMP1"/>
    <property type="match status" value="1"/>
</dbReference>
<keyword evidence="4" id="KW-1185">Reference proteome</keyword>
<comment type="caution">
    <text evidence="3">The sequence shown here is derived from an EMBL/GenBank/DDBJ whole genome shotgun (WGS) entry which is preliminary data.</text>
</comment>
<evidence type="ECO:0000256" key="1">
    <source>
        <dbReference type="SAM" id="MobiDB-lite"/>
    </source>
</evidence>
<dbReference type="PANTHER" id="PTHR15644:SF2">
    <property type="entry name" value="OSTEOPETROSIS-ASSOCIATED TRANSMEMBRANE PROTEIN 1"/>
    <property type="match status" value="1"/>
</dbReference>
<dbReference type="OrthoDB" id="8021850at2759"/>
<keyword evidence="2" id="KW-1133">Transmembrane helix</keyword>
<keyword evidence="2" id="KW-0472">Membrane</keyword>
<accession>A0A7J7IX95</accession>